<evidence type="ECO:0008006" key="7">
    <source>
        <dbReference type="Google" id="ProtNLM"/>
    </source>
</evidence>
<accession>A0A8J2WD41</accession>
<evidence type="ECO:0000256" key="3">
    <source>
        <dbReference type="ARBA" id="ARBA00023157"/>
    </source>
</evidence>
<dbReference type="OrthoDB" id="6100049at2759"/>
<dbReference type="Proteomes" id="UP000789390">
    <property type="component" value="Unassembled WGS sequence"/>
</dbReference>
<protein>
    <recommendedName>
        <fullName evidence="7">U8-agatoxin-Ao1a</fullName>
    </recommendedName>
</protein>
<dbReference type="GO" id="GO:0008200">
    <property type="term" value="F:ion channel inhibitor activity"/>
    <property type="evidence" value="ECO:0007669"/>
    <property type="project" value="InterPro"/>
</dbReference>
<evidence type="ECO:0000313" key="6">
    <source>
        <dbReference type="Proteomes" id="UP000789390"/>
    </source>
</evidence>
<keyword evidence="4" id="KW-0732">Signal</keyword>
<feature type="signal peptide" evidence="4">
    <location>
        <begin position="1"/>
        <end position="21"/>
    </location>
</feature>
<evidence type="ECO:0000256" key="2">
    <source>
        <dbReference type="ARBA" id="ARBA00022525"/>
    </source>
</evidence>
<dbReference type="CDD" id="cd12960">
    <property type="entry name" value="Spider_toxin"/>
    <property type="match status" value="1"/>
</dbReference>
<name>A0A8J2WD41_9CRUS</name>
<dbReference type="GO" id="GO:0005576">
    <property type="term" value="C:extracellular region"/>
    <property type="evidence" value="ECO:0007669"/>
    <property type="project" value="UniProtKB-SubCell"/>
</dbReference>
<reference evidence="5" key="1">
    <citation type="submission" date="2021-11" db="EMBL/GenBank/DDBJ databases">
        <authorList>
            <person name="Schell T."/>
        </authorList>
    </citation>
    <scope>NUCLEOTIDE SEQUENCE</scope>
    <source>
        <strain evidence="5">M5</strain>
    </source>
</reference>
<dbReference type="SUPFAM" id="SSF57059">
    <property type="entry name" value="omega toxin-like"/>
    <property type="match status" value="1"/>
</dbReference>
<comment type="caution">
    <text evidence="5">The sequence shown here is derived from an EMBL/GenBank/DDBJ whole genome shotgun (WGS) entry which is preliminary data.</text>
</comment>
<keyword evidence="6" id="KW-1185">Reference proteome</keyword>
<organism evidence="5 6">
    <name type="scientific">Daphnia galeata</name>
    <dbReference type="NCBI Taxonomy" id="27404"/>
    <lineage>
        <taxon>Eukaryota</taxon>
        <taxon>Metazoa</taxon>
        <taxon>Ecdysozoa</taxon>
        <taxon>Arthropoda</taxon>
        <taxon>Crustacea</taxon>
        <taxon>Branchiopoda</taxon>
        <taxon>Diplostraca</taxon>
        <taxon>Cladocera</taxon>
        <taxon>Anomopoda</taxon>
        <taxon>Daphniidae</taxon>
        <taxon>Daphnia</taxon>
    </lineage>
</organism>
<dbReference type="EMBL" id="CAKKLH010000025">
    <property type="protein sequence ID" value="CAH0099830.1"/>
    <property type="molecule type" value="Genomic_DNA"/>
</dbReference>
<sequence>MIPKVLVVFFAVLVLSQAVLSLDPHYFDEVAEDQMTNEQQSAGLNYFTDNAEPLMENAQKRSPLIYVSRRSCIRRGGSCDHRRNDCCFSSSCRCNLWGSNCRCHRAGLFQKWG</sequence>
<comment type="subcellular location">
    <subcellularLocation>
        <location evidence="1">Secreted</location>
    </subcellularLocation>
</comment>
<keyword evidence="2" id="KW-0964">Secreted</keyword>
<evidence type="ECO:0000256" key="1">
    <source>
        <dbReference type="ARBA" id="ARBA00004613"/>
    </source>
</evidence>
<dbReference type="Gene3D" id="4.10.40.10">
    <property type="match status" value="1"/>
</dbReference>
<dbReference type="AlphaFoldDB" id="A0A8J2WD41"/>
<gene>
    <name evidence="5" type="ORF">DGAL_LOCUS1988</name>
</gene>
<feature type="chain" id="PRO_5035163735" description="U8-agatoxin-Ao1a" evidence="4">
    <location>
        <begin position="22"/>
        <end position="113"/>
    </location>
</feature>
<keyword evidence="3" id="KW-1015">Disulfide bond</keyword>
<dbReference type="Pfam" id="PF02819">
    <property type="entry name" value="Toxin_9"/>
    <property type="match status" value="1"/>
</dbReference>
<dbReference type="InterPro" id="IPR004169">
    <property type="entry name" value="Spidertoxin"/>
</dbReference>
<evidence type="ECO:0000256" key="4">
    <source>
        <dbReference type="SAM" id="SignalP"/>
    </source>
</evidence>
<proteinExistence type="predicted"/>
<evidence type="ECO:0000313" key="5">
    <source>
        <dbReference type="EMBL" id="CAH0099830.1"/>
    </source>
</evidence>